<gene>
    <name evidence="1" type="ORF">DFR66_101325</name>
    <name evidence="2" type="ORF">IQ02_00321</name>
</gene>
<dbReference type="OrthoDB" id="9788268at2"/>
<evidence type="ECO:0000313" key="2">
    <source>
        <dbReference type="EMBL" id="TWI52181.1"/>
    </source>
</evidence>
<accession>A0A562Q5Z9</accession>
<evidence type="ECO:0000313" key="1">
    <source>
        <dbReference type="EMBL" id="RDI58396.1"/>
    </source>
</evidence>
<evidence type="ECO:0000313" key="3">
    <source>
        <dbReference type="Proteomes" id="UP000254518"/>
    </source>
</evidence>
<proteinExistence type="predicted"/>
<dbReference type="Gene3D" id="3.75.10.10">
    <property type="entry name" value="L-arginine/glycine Amidinotransferase, Chain A"/>
    <property type="match status" value="1"/>
</dbReference>
<dbReference type="EMBL" id="VLKX01000001">
    <property type="protein sequence ID" value="TWI52181.1"/>
    <property type="molecule type" value="Genomic_DNA"/>
</dbReference>
<evidence type="ECO:0008006" key="5">
    <source>
        <dbReference type="Google" id="ProtNLM"/>
    </source>
</evidence>
<reference evidence="1 3" key="2">
    <citation type="submission" date="2018-07" db="EMBL/GenBank/DDBJ databases">
        <title>Genomic Encyclopedia of Type Strains, Phase IV (KMG-IV): sequencing the most valuable type-strain genomes for metagenomic binning, comparative biology and taxonomic classification.</title>
        <authorList>
            <person name="Goeker M."/>
        </authorList>
    </citation>
    <scope>NUCLEOTIDE SEQUENCE [LARGE SCALE GENOMIC DNA]</scope>
    <source>
        <strain evidence="1 3">DSM 19728</strain>
    </source>
</reference>
<keyword evidence="3" id="KW-1185">Reference proteome</keyword>
<name>A0A562Q5Z9_9FLAO</name>
<dbReference type="AlphaFoldDB" id="A0A562Q5Z9"/>
<dbReference type="PIRSF" id="PIRSF028188">
    <property type="entry name" value="Amdntrnsf_FN0238"/>
    <property type="match status" value="1"/>
</dbReference>
<dbReference type="NCBIfam" id="NF046062">
    <property type="entry name" value="citrull_CtlX"/>
    <property type="match status" value="1"/>
</dbReference>
<evidence type="ECO:0000313" key="4">
    <source>
        <dbReference type="Proteomes" id="UP000321392"/>
    </source>
</evidence>
<dbReference type="EMBL" id="QQBA01000001">
    <property type="protein sequence ID" value="RDI58396.1"/>
    <property type="molecule type" value="Genomic_DNA"/>
</dbReference>
<dbReference type="RefSeq" id="WP_114753099.1">
    <property type="nucleotide sequence ID" value="NZ_QQBA01000001.1"/>
</dbReference>
<dbReference type="PANTHER" id="PTHR43224:SF1">
    <property type="entry name" value="AMIDINOTRANSFERASE"/>
    <property type="match status" value="1"/>
</dbReference>
<dbReference type="Proteomes" id="UP000254518">
    <property type="component" value="Unassembled WGS sequence"/>
</dbReference>
<dbReference type="Pfam" id="PF19420">
    <property type="entry name" value="DDAH_eukar"/>
    <property type="match status" value="1"/>
</dbReference>
<dbReference type="InterPro" id="IPR014541">
    <property type="entry name" value="Amdntrnsf_FN0238"/>
</dbReference>
<reference evidence="2" key="3">
    <citation type="submission" date="2019-07" db="EMBL/GenBank/DDBJ databases">
        <authorList>
            <person name="Whitman W."/>
            <person name="Huntemann M."/>
            <person name="Clum A."/>
            <person name="Pillay M."/>
            <person name="Palaniappan K."/>
            <person name="Varghese N."/>
            <person name="Mikhailova N."/>
            <person name="Stamatis D."/>
            <person name="Reddy T."/>
            <person name="Daum C."/>
            <person name="Shapiro N."/>
            <person name="Ivanova N."/>
            <person name="Kyrpides N."/>
            <person name="Woyke T."/>
        </authorList>
    </citation>
    <scope>NUCLEOTIDE SEQUENCE</scope>
    <source>
        <strain evidence="2">CGMCC 1.5380</strain>
    </source>
</reference>
<reference evidence="2 4" key="1">
    <citation type="journal article" date="2015" name="Stand. Genomic Sci.">
        <title>Genomic Encyclopedia of Bacterial and Archaeal Type Strains, Phase III: the genomes of soil and plant-associated and newly described type strains.</title>
        <authorList>
            <person name="Whitman W.B."/>
            <person name="Woyke T."/>
            <person name="Klenk H.P."/>
            <person name="Zhou Y."/>
            <person name="Lilburn T.G."/>
            <person name="Beck B.J."/>
            <person name="De Vos P."/>
            <person name="Vandamme P."/>
            <person name="Eisen J.A."/>
            <person name="Garrity G."/>
            <person name="Hugenholtz P."/>
            <person name="Kyrpides N.C."/>
        </authorList>
    </citation>
    <scope>NUCLEOTIDE SEQUENCE [LARGE SCALE GENOMIC DNA]</scope>
    <source>
        <strain evidence="2 4">CGMCC 1.5380</strain>
    </source>
</reference>
<dbReference type="SUPFAM" id="SSF55909">
    <property type="entry name" value="Pentein"/>
    <property type="match status" value="1"/>
</dbReference>
<dbReference type="Proteomes" id="UP000321392">
    <property type="component" value="Unassembled WGS sequence"/>
</dbReference>
<organism evidence="2 4">
    <name type="scientific">Flavobacterium glaciei</name>
    <dbReference type="NCBI Taxonomy" id="386300"/>
    <lineage>
        <taxon>Bacteria</taxon>
        <taxon>Pseudomonadati</taxon>
        <taxon>Bacteroidota</taxon>
        <taxon>Flavobacteriia</taxon>
        <taxon>Flavobacteriales</taxon>
        <taxon>Flavobacteriaceae</taxon>
        <taxon>Flavobacterium</taxon>
    </lineage>
</organism>
<comment type="caution">
    <text evidence="2">The sequence shown here is derived from an EMBL/GenBank/DDBJ whole genome shotgun (WGS) entry which is preliminary data.</text>
</comment>
<sequence>MKQTTNSILMIRPVAFRMNEQTAVNNYYQKVLDGLLPATVNAKAQQEFDAFVEKLTAVGVDVTVIDDTLNPDTPDSVFPNNWISFHENGDVALYPMFAENRRQERREEILDLLEEKGFVIHNIIDYTSAEEDGFFLEGTGSLLLDRVNAKAYCALSPRADEELFIEFCEDFDYAPVIFEAFQTVDSERKLIYHTNVMMCLGETFAVICSDCIDDKKERKMVLDNLKENGKEIILITEAQMNNFAGNMLEVRGANDKRYLIMSAAAHQSLTPKQIEQLEKHAEILSSSLDTIEACGGGSARCMMAEIFLPRN</sequence>
<dbReference type="PANTHER" id="PTHR43224">
    <property type="entry name" value="AMIDINOTRANSFERASE"/>
    <property type="match status" value="1"/>
</dbReference>
<protein>
    <recommendedName>
        <fullName evidence="5">Amidinotransferase</fullName>
    </recommendedName>
</protein>